<organism evidence="1 2">
    <name type="scientific">Mucilaginibacter gracilis</name>
    <dbReference type="NCBI Taxonomy" id="423350"/>
    <lineage>
        <taxon>Bacteria</taxon>
        <taxon>Pseudomonadati</taxon>
        <taxon>Bacteroidota</taxon>
        <taxon>Sphingobacteriia</taxon>
        <taxon>Sphingobacteriales</taxon>
        <taxon>Sphingobacteriaceae</taxon>
        <taxon>Mucilaginibacter</taxon>
    </lineage>
</organism>
<accession>A0A495J262</accession>
<keyword evidence="2" id="KW-1185">Reference proteome</keyword>
<dbReference type="AlphaFoldDB" id="A0A495J262"/>
<proteinExistence type="predicted"/>
<comment type="caution">
    <text evidence="1">The sequence shown here is derived from an EMBL/GenBank/DDBJ whole genome shotgun (WGS) entry which is preliminary data.</text>
</comment>
<gene>
    <name evidence="1" type="ORF">BDD43_3250</name>
</gene>
<dbReference type="Proteomes" id="UP000268007">
    <property type="component" value="Unassembled WGS sequence"/>
</dbReference>
<sequence>MQRYNFIYILAQQDFFLEFGQKTKSFSLIDYQSIKLNDFV</sequence>
<protein>
    <submittedName>
        <fullName evidence="1">Uncharacterized protein</fullName>
    </submittedName>
</protein>
<reference evidence="1 2" key="1">
    <citation type="submission" date="2018-10" db="EMBL/GenBank/DDBJ databases">
        <title>Genomic Encyclopedia of Archaeal and Bacterial Type Strains, Phase II (KMG-II): from individual species to whole genera.</title>
        <authorList>
            <person name="Goeker M."/>
        </authorList>
    </citation>
    <scope>NUCLEOTIDE SEQUENCE [LARGE SCALE GENOMIC DNA]</scope>
    <source>
        <strain evidence="1 2">DSM 18602</strain>
    </source>
</reference>
<dbReference type="EMBL" id="RBKU01000001">
    <property type="protein sequence ID" value="RKR83050.1"/>
    <property type="molecule type" value="Genomic_DNA"/>
</dbReference>
<name>A0A495J262_9SPHI</name>
<evidence type="ECO:0000313" key="2">
    <source>
        <dbReference type="Proteomes" id="UP000268007"/>
    </source>
</evidence>
<evidence type="ECO:0000313" key="1">
    <source>
        <dbReference type="EMBL" id="RKR83050.1"/>
    </source>
</evidence>